<evidence type="ECO:0000313" key="1">
    <source>
        <dbReference type="EMBL" id="GAC47704.1"/>
    </source>
</evidence>
<keyword evidence="2" id="KW-1185">Reference proteome</keyword>
<dbReference type="STRING" id="1220583.GOACH_04_01000"/>
<dbReference type="Proteomes" id="UP000010988">
    <property type="component" value="Unassembled WGS sequence"/>
</dbReference>
<protein>
    <submittedName>
        <fullName evidence="1">Uncharacterized protein</fullName>
    </submittedName>
</protein>
<dbReference type="EMBL" id="BANR01000004">
    <property type="protein sequence ID" value="GAC47704.1"/>
    <property type="molecule type" value="Genomic_DNA"/>
</dbReference>
<comment type="caution">
    <text evidence="1">The sequence shown here is derived from an EMBL/GenBank/DDBJ whole genome shotgun (WGS) entry which is preliminary data.</text>
</comment>
<gene>
    <name evidence="1" type="ORF">GOACH_04_01000</name>
</gene>
<dbReference type="AlphaFoldDB" id="L7KGF2"/>
<proteinExistence type="predicted"/>
<dbReference type="OrthoDB" id="4559810at2"/>
<name>L7KGF2_9ACTN</name>
<accession>L7KGF2</accession>
<dbReference type="RefSeq" id="WP_005171573.1">
    <property type="nucleotide sequence ID" value="NZ_BANR01000004.1"/>
</dbReference>
<reference evidence="1 2" key="1">
    <citation type="submission" date="2012-12" db="EMBL/GenBank/DDBJ databases">
        <title>Whole genome shotgun sequence of Gordonia aichiensis NBRC 108223.</title>
        <authorList>
            <person name="Isaki-Nakamura S."/>
            <person name="Hosoyama A."/>
            <person name="Tsuchikane K."/>
            <person name="Ando Y."/>
            <person name="Baba S."/>
            <person name="Ohji S."/>
            <person name="Hamada M."/>
            <person name="Tamura T."/>
            <person name="Yamazoe A."/>
            <person name="Yamazaki S."/>
            <person name="Fujita N."/>
        </authorList>
    </citation>
    <scope>NUCLEOTIDE SEQUENCE [LARGE SCALE GENOMIC DNA]</scope>
    <source>
        <strain evidence="1 2">NBRC 108223</strain>
    </source>
</reference>
<sequence>MNVVVGVLGVVTLAIGGPDSLGEVELRIGGGTERYLAQAREAIAEGADVLVVRVLPGRVVDVERWIAPPGTV</sequence>
<evidence type="ECO:0000313" key="2">
    <source>
        <dbReference type="Proteomes" id="UP000010988"/>
    </source>
</evidence>
<organism evidence="1 2">
    <name type="scientific">Gordonia aichiensis NBRC 108223</name>
    <dbReference type="NCBI Taxonomy" id="1220583"/>
    <lineage>
        <taxon>Bacteria</taxon>
        <taxon>Bacillati</taxon>
        <taxon>Actinomycetota</taxon>
        <taxon>Actinomycetes</taxon>
        <taxon>Mycobacteriales</taxon>
        <taxon>Gordoniaceae</taxon>
        <taxon>Gordonia</taxon>
    </lineage>
</organism>
<dbReference type="InterPro" id="IPR012340">
    <property type="entry name" value="NA-bd_OB-fold"/>
</dbReference>
<dbReference type="Gene3D" id="2.40.50.140">
    <property type="entry name" value="Nucleic acid-binding proteins"/>
    <property type="match status" value="1"/>
</dbReference>
<dbReference type="eggNOG" id="ENOG503323U">
    <property type="taxonomic scope" value="Bacteria"/>
</dbReference>